<evidence type="ECO:0000256" key="1">
    <source>
        <dbReference type="ARBA" id="ARBA00006654"/>
    </source>
</evidence>
<feature type="domain" description="5'-Nucleotidase C-terminal" evidence="2">
    <location>
        <begin position="2"/>
        <end position="106"/>
    </location>
</feature>
<name>A0AAE0FWB4_9CHLO</name>
<dbReference type="Gene3D" id="2.10.50.10">
    <property type="entry name" value="Tumor Necrosis Factor Receptor, subunit A, domain 2"/>
    <property type="match status" value="1"/>
</dbReference>
<evidence type="ECO:0000259" key="2">
    <source>
        <dbReference type="Pfam" id="PF02872"/>
    </source>
</evidence>
<dbReference type="InterPro" id="IPR008334">
    <property type="entry name" value="5'-Nucleotdase_C"/>
</dbReference>
<gene>
    <name evidence="3" type="ORF">CYMTET_24430</name>
</gene>
<keyword evidence="4" id="KW-1185">Reference proteome</keyword>
<dbReference type="EMBL" id="LGRX02012687">
    <property type="protein sequence ID" value="KAK3266983.1"/>
    <property type="molecule type" value="Genomic_DNA"/>
</dbReference>
<dbReference type="PANTHER" id="PTHR11575">
    <property type="entry name" value="5'-NUCLEOTIDASE-RELATED"/>
    <property type="match status" value="1"/>
</dbReference>
<comment type="similarity">
    <text evidence="1">Belongs to the 5'-nucleotidase family.</text>
</comment>
<dbReference type="SUPFAM" id="SSF55816">
    <property type="entry name" value="5'-nucleotidase (syn. UDP-sugar hydrolase), C-terminal domain"/>
    <property type="match status" value="1"/>
</dbReference>
<proteinExistence type="inferred from homology"/>
<accession>A0AAE0FWB4</accession>
<dbReference type="AlphaFoldDB" id="A0AAE0FWB4"/>
<dbReference type="GO" id="GO:0008253">
    <property type="term" value="F:5'-nucleotidase activity"/>
    <property type="evidence" value="ECO:0007669"/>
    <property type="project" value="TreeGrafter"/>
</dbReference>
<dbReference type="Pfam" id="PF02872">
    <property type="entry name" value="5_nucleotid_C"/>
    <property type="match status" value="1"/>
</dbReference>
<dbReference type="InterPro" id="IPR036907">
    <property type="entry name" value="5'-Nucleotdase_C_sf"/>
</dbReference>
<dbReference type="GO" id="GO:0009166">
    <property type="term" value="P:nucleotide catabolic process"/>
    <property type="evidence" value="ECO:0007669"/>
    <property type="project" value="InterPro"/>
</dbReference>
<comment type="caution">
    <text evidence="3">The sequence shown here is derived from an EMBL/GenBank/DDBJ whole genome shotgun (WGS) entry which is preliminary data.</text>
</comment>
<dbReference type="Proteomes" id="UP001190700">
    <property type="component" value="Unassembled WGS sequence"/>
</dbReference>
<evidence type="ECO:0000313" key="3">
    <source>
        <dbReference type="EMBL" id="KAK3266983.1"/>
    </source>
</evidence>
<evidence type="ECO:0000313" key="4">
    <source>
        <dbReference type="Proteomes" id="UP001190700"/>
    </source>
</evidence>
<dbReference type="PANTHER" id="PTHR11575:SF24">
    <property type="entry name" value="5'-NUCLEOTIDASE"/>
    <property type="match status" value="1"/>
</dbReference>
<organism evidence="3 4">
    <name type="scientific">Cymbomonas tetramitiformis</name>
    <dbReference type="NCBI Taxonomy" id="36881"/>
    <lineage>
        <taxon>Eukaryota</taxon>
        <taxon>Viridiplantae</taxon>
        <taxon>Chlorophyta</taxon>
        <taxon>Pyramimonadophyceae</taxon>
        <taxon>Pyramimonadales</taxon>
        <taxon>Pyramimonadaceae</taxon>
        <taxon>Cymbomonas</taxon>
    </lineage>
</organism>
<dbReference type="Gene3D" id="3.90.780.10">
    <property type="entry name" value="5'-Nucleotidase, C-terminal domain"/>
    <property type="match status" value="1"/>
</dbReference>
<dbReference type="InterPro" id="IPR006179">
    <property type="entry name" value="5_nucleotidase/apyrase"/>
</dbReference>
<dbReference type="SMART" id="SM01411">
    <property type="entry name" value="Ephrin_rec_like"/>
    <property type="match status" value="1"/>
</dbReference>
<protein>
    <recommendedName>
        <fullName evidence="2">5'-Nucleotidase C-terminal domain-containing protein</fullName>
    </recommendedName>
</protein>
<dbReference type="GO" id="GO:0008768">
    <property type="term" value="F:UDP-sugar diphosphatase activity"/>
    <property type="evidence" value="ECO:0007669"/>
    <property type="project" value="TreeGrafter"/>
</dbReference>
<sequence length="259" mass="29100">TTVCPFQNYVVLFDIRGQNLLQDLRNMLWQKMLEIQEANAYDGSFSQVGGIRYTQNMQAAILEDTLRFAEVYDAKAGVWRTLDPDKVYRVITNNFIAAGGDGFVNFAEMGFNRMEFGNNLEDIAAQYLTATSPYTPKSTEDLLECIGLDRYVIVDEWPMDKCRILESTGVHVSLSCNAGSFRYVHPNRTQECLPCSPGTFSSNYSTATSCEPCPPGEFQSDIGKTFCQVAHPLKPALDHAPQISFHQELAIEARRRGYC</sequence>
<reference evidence="3 4" key="1">
    <citation type="journal article" date="2015" name="Genome Biol. Evol.">
        <title>Comparative Genomics of a Bacterivorous Green Alga Reveals Evolutionary Causalities and Consequences of Phago-Mixotrophic Mode of Nutrition.</title>
        <authorList>
            <person name="Burns J.A."/>
            <person name="Paasch A."/>
            <person name="Narechania A."/>
            <person name="Kim E."/>
        </authorList>
    </citation>
    <scope>NUCLEOTIDE SEQUENCE [LARGE SCALE GENOMIC DNA]</scope>
    <source>
        <strain evidence="3 4">PLY_AMNH</strain>
    </source>
</reference>
<feature type="non-terminal residue" evidence="3">
    <location>
        <position position="1"/>
    </location>
</feature>